<keyword evidence="2" id="KW-0238">DNA-binding</keyword>
<dbReference type="GO" id="GO:0045892">
    <property type="term" value="P:negative regulation of DNA-templated transcription"/>
    <property type="evidence" value="ECO:0007669"/>
    <property type="project" value="InterPro"/>
</dbReference>
<gene>
    <name evidence="4" type="ORF">BAY60_16990</name>
</gene>
<dbReference type="InterPro" id="IPR004111">
    <property type="entry name" value="Repressor_TetR_C"/>
</dbReference>
<evidence type="ECO:0000313" key="5">
    <source>
        <dbReference type="Proteomes" id="UP000249915"/>
    </source>
</evidence>
<dbReference type="RefSeq" id="WP_112282047.1">
    <property type="nucleotide sequence ID" value="NZ_MASW01000002.1"/>
</dbReference>
<dbReference type="Gene3D" id="1.10.10.60">
    <property type="entry name" value="Homeodomain-like"/>
    <property type="match status" value="1"/>
</dbReference>
<keyword evidence="1" id="KW-0805">Transcription regulation</keyword>
<proteinExistence type="predicted"/>
<dbReference type="Pfam" id="PF00440">
    <property type="entry name" value="TetR_N"/>
    <property type="match status" value="1"/>
</dbReference>
<evidence type="ECO:0000256" key="2">
    <source>
        <dbReference type="ARBA" id="ARBA00023125"/>
    </source>
</evidence>
<protein>
    <submittedName>
        <fullName evidence="4">TetR family transcriptional regulator</fullName>
    </submittedName>
</protein>
<dbReference type="InterPro" id="IPR009057">
    <property type="entry name" value="Homeodomain-like_sf"/>
</dbReference>
<keyword evidence="5" id="KW-1185">Reference proteome</keyword>
<dbReference type="SUPFAM" id="SSF48498">
    <property type="entry name" value="Tetracyclin repressor-like, C-terminal domain"/>
    <property type="match status" value="1"/>
</dbReference>
<evidence type="ECO:0000313" key="4">
    <source>
        <dbReference type="EMBL" id="PXY28037.1"/>
    </source>
</evidence>
<evidence type="ECO:0000256" key="1">
    <source>
        <dbReference type="ARBA" id="ARBA00023015"/>
    </source>
</evidence>
<dbReference type="PANTHER" id="PTHR30055:SF151">
    <property type="entry name" value="TRANSCRIPTIONAL REGULATORY PROTEIN"/>
    <property type="match status" value="1"/>
</dbReference>
<keyword evidence="3" id="KW-0804">Transcription</keyword>
<reference evidence="4 5" key="1">
    <citation type="submission" date="2016-07" db="EMBL/GenBank/DDBJ databases">
        <title>Draft genome sequence of Prauserella muralis DSM 45305, isolated from a mould-covered wall in an indoor environment.</title>
        <authorList>
            <person name="Ruckert C."/>
            <person name="Albersmeier A."/>
            <person name="Jiang C.-L."/>
            <person name="Jiang Y."/>
            <person name="Kalinowski J."/>
            <person name="Schneider O."/>
            <person name="Winkler A."/>
            <person name="Zotchev S.B."/>
        </authorList>
    </citation>
    <scope>NUCLEOTIDE SEQUENCE [LARGE SCALE GENOMIC DNA]</scope>
    <source>
        <strain evidence="4 5">DSM 45305</strain>
    </source>
</reference>
<dbReference type="InterPro" id="IPR001647">
    <property type="entry name" value="HTH_TetR"/>
</dbReference>
<dbReference type="SUPFAM" id="SSF46689">
    <property type="entry name" value="Homeodomain-like"/>
    <property type="match status" value="1"/>
</dbReference>
<comment type="caution">
    <text evidence="4">The sequence shown here is derived from an EMBL/GenBank/DDBJ whole genome shotgun (WGS) entry which is preliminary data.</text>
</comment>
<dbReference type="GO" id="GO:0000976">
    <property type="term" value="F:transcription cis-regulatory region binding"/>
    <property type="evidence" value="ECO:0007669"/>
    <property type="project" value="TreeGrafter"/>
</dbReference>
<dbReference type="OrthoDB" id="3818006at2"/>
<dbReference type="Proteomes" id="UP000249915">
    <property type="component" value="Unassembled WGS sequence"/>
</dbReference>
<dbReference type="EMBL" id="MASW01000002">
    <property type="protein sequence ID" value="PXY28037.1"/>
    <property type="molecule type" value="Genomic_DNA"/>
</dbReference>
<name>A0A2V4B1X0_9PSEU</name>
<evidence type="ECO:0000256" key="3">
    <source>
        <dbReference type="ARBA" id="ARBA00023163"/>
    </source>
</evidence>
<dbReference type="InterPro" id="IPR036271">
    <property type="entry name" value="Tet_transcr_reg_TetR-rel_C_sf"/>
</dbReference>
<organism evidence="4 5">
    <name type="scientific">Prauserella muralis</name>
    <dbReference type="NCBI Taxonomy" id="588067"/>
    <lineage>
        <taxon>Bacteria</taxon>
        <taxon>Bacillati</taxon>
        <taxon>Actinomycetota</taxon>
        <taxon>Actinomycetes</taxon>
        <taxon>Pseudonocardiales</taxon>
        <taxon>Pseudonocardiaceae</taxon>
        <taxon>Prauserella</taxon>
    </lineage>
</organism>
<dbReference type="GO" id="GO:0003700">
    <property type="term" value="F:DNA-binding transcription factor activity"/>
    <property type="evidence" value="ECO:0007669"/>
    <property type="project" value="TreeGrafter"/>
</dbReference>
<dbReference type="InterPro" id="IPR050109">
    <property type="entry name" value="HTH-type_TetR-like_transc_reg"/>
</dbReference>
<dbReference type="AlphaFoldDB" id="A0A2V4B1X0"/>
<dbReference type="PANTHER" id="PTHR30055">
    <property type="entry name" value="HTH-TYPE TRANSCRIPTIONAL REGULATOR RUTR"/>
    <property type="match status" value="1"/>
</dbReference>
<dbReference type="PROSITE" id="PS50977">
    <property type="entry name" value="HTH_TETR_2"/>
    <property type="match status" value="1"/>
</dbReference>
<sequence length="246" mass="27309">MPKRADSPIEARIRVWTRPPQRSRGPAPAYSRERIADAAIAIADSDGLDAVTMRRVAAELGTGAMSLYRYVESKEGIFELMGDRMLGRQEWRELTGDWRTDLADLARGQRALLLAHPWLLRIWSGRPGFGPHTMRGFERSLSIVDGLGLDIDAMLETVSLVDTWVNGYVRAELDAKEFFGGSSDEDVHHALGPYLEQVMSSGQYPLLTRVLTDAASPHIEPDARFERALQRILAGVEATLPGRRGA</sequence>
<dbReference type="Pfam" id="PF02909">
    <property type="entry name" value="TetR_C_1"/>
    <property type="match status" value="1"/>
</dbReference>
<dbReference type="Gene3D" id="1.10.357.10">
    <property type="entry name" value="Tetracycline Repressor, domain 2"/>
    <property type="match status" value="1"/>
</dbReference>
<accession>A0A2V4B1X0</accession>